<dbReference type="RefSeq" id="WP_188743621.1">
    <property type="nucleotide sequence ID" value="NZ_BAABFW010000023.1"/>
</dbReference>
<dbReference type="Gene3D" id="3.40.50.1820">
    <property type="entry name" value="alpha/beta hydrolase"/>
    <property type="match status" value="1"/>
</dbReference>
<feature type="compositionally biased region" description="Basic and acidic residues" evidence="1">
    <location>
        <begin position="260"/>
        <end position="273"/>
    </location>
</feature>
<gene>
    <name evidence="2" type="ORF">GCM10011372_23380</name>
</gene>
<accession>A0A917PMM6</accession>
<evidence type="ECO:0008006" key="4">
    <source>
        <dbReference type="Google" id="ProtNLM"/>
    </source>
</evidence>
<dbReference type="SUPFAM" id="SSF53474">
    <property type="entry name" value="alpha/beta-Hydrolases"/>
    <property type="match status" value="1"/>
</dbReference>
<dbReference type="InterPro" id="IPR029058">
    <property type="entry name" value="AB_hydrolase_fold"/>
</dbReference>
<comment type="caution">
    <text evidence="2">The sequence shown here is derived from an EMBL/GenBank/DDBJ whole genome shotgun (WGS) entry which is preliminary data.</text>
</comment>
<sequence length="495" mass="50895">MSGDELTVSGGGMTAVAVDELFADAARLGTAEAVIVDWNARAGVIRRGIGALDLHEPAAGWRDPTSPTWFLQLADVGLDQAADRARALYRSLLEAAERYGATERMIDGLWRLGAALAAPWIGASLLSPAVMAGGLLVGGGQWAGSAVWRGLGWGPTPLASWLAEHRDLLSDPAFVRLVRLAADHADELAAGALHAPVPAPVIAMLGAGVGAPESASALLGLAGVAGLFGSRVLVDGPVRVARSDGPAVSRVEPPNGLGELAERVPPPDRNEPQLRVERYGDAGDPRFIVYIGGTVEPVVVSGAEPFDHTSNAHGVADDSWVDALRPAGADTGAGERAARQAMTAAGVRPGDPLLLVGYSAGGIVAAKLAADPGLGAVGVVNLGGPVASAPTREGVGLLSFEHEEDLVPATGGAGHPADERVTVTRSVLDPGSSYDALLPAHELARYRETAALADESDEARLARFRELVAEVTGDAPGERTDWIATRDVSLSTGER</sequence>
<reference evidence="2" key="1">
    <citation type="journal article" date="2014" name="Int. J. Syst. Evol. Microbiol.">
        <title>Complete genome sequence of Corynebacterium casei LMG S-19264T (=DSM 44701T), isolated from a smear-ripened cheese.</title>
        <authorList>
            <consortium name="US DOE Joint Genome Institute (JGI-PGF)"/>
            <person name="Walter F."/>
            <person name="Albersmeier A."/>
            <person name="Kalinowski J."/>
            <person name="Ruckert C."/>
        </authorList>
    </citation>
    <scope>NUCLEOTIDE SEQUENCE</scope>
    <source>
        <strain evidence="2">CGMCC 1.8984</strain>
    </source>
</reference>
<organism evidence="2 3">
    <name type="scientific">Agromyces bauzanensis</name>
    <dbReference type="NCBI Taxonomy" id="1308924"/>
    <lineage>
        <taxon>Bacteria</taxon>
        <taxon>Bacillati</taxon>
        <taxon>Actinomycetota</taxon>
        <taxon>Actinomycetes</taxon>
        <taxon>Micrococcales</taxon>
        <taxon>Microbacteriaceae</taxon>
        <taxon>Agromyces</taxon>
    </lineage>
</organism>
<evidence type="ECO:0000313" key="2">
    <source>
        <dbReference type="EMBL" id="GGJ84414.1"/>
    </source>
</evidence>
<name>A0A917PMM6_9MICO</name>
<feature type="region of interest" description="Disordered" evidence="1">
    <location>
        <begin position="244"/>
        <end position="273"/>
    </location>
</feature>
<protein>
    <recommendedName>
        <fullName evidence="4">Alpha/beta hydrolase</fullName>
    </recommendedName>
</protein>
<evidence type="ECO:0000313" key="3">
    <source>
        <dbReference type="Proteomes" id="UP000636956"/>
    </source>
</evidence>
<dbReference type="EMBL" id="BMMD01000013">
    <property type="protein sequence ID" value="GGJ84414.1"/>
    <property type="molecule type" value="Genomic_DNA"/>
</dbReference>
<proteinExistence type="predicted"/>
<reference evidence="2" key="2">
    <citation type="submission" date="2020-09" db="EMBL/GenBank/DDBJ databases">
        <authorList>
            <person name="Sun Q."/>
            <person name="Zhou Y."/>
        </authorList>
    </citation>
    <scope>NUCLEOTIDE SEQUENCE</scope>
    <source>
        <strain evidence="2">CGMCC 1.8984</strain>
    </source>
</reference>
<evidence type="ECO:0000256" key="1">
    <source>
        <dbReference type="SAM" id="MobiDB-lite"/>
    </source>
</evidence>
<dbReference type="AlphaFoldDB" id="A0A917PMM6"/>
<dbReference type="Proteomes" id="UP000636956">
    <property type="component" value="Unassembled WGS sequence"/>
</dbReference>
<keyword evidence="3" id="KW-1185">Reference proteome</keyword>